<evidence type="ECO:0000313" key="2">
    <source>
        <dbReference type="EMBL" id="GAF81267.1"/>
    </source>
</evidence>
<reference evidence="2" key="1">
    <citation type="journal article" date="2014" name="Front. Microbiol.">
        <title>High frequency of phylogenetically diverse reductive dehalogenase-homologous genes in deep subseafloor sedimentary metagenomes.</title>
        <authorList>
            <person name="Kawai M."/>
            <person name="Futagami T."/>
            <person name="Toyoda A."/>
            <person name="Takaki Y."/>
            <person name="Nishi S."/>
            <person name="Hori S."/>
            <person name="Arai W."/>
            <person name="Tsubouchi T."/>
            <person name="Morono Y."/>
            <person name="Uchiyama I."/>
            <person name="Ito T."/>
            <person name="Fujiyama A."/>
            <person name="Inagaki F."/>
            <person name="Takami H."/>
        </authorList>
    </citation>
    <scope>NUCLEOTIDE SEQUENCE</scope>
    <source>
        <strain evidence="2">Expedition CK06-06</strain>
    </source>
</reference>
<dbReference type="EMBL" id="BARS01008609">
    <property type="protein sequence ID" value="GAF81267.1"/>
    <property type="molecule type" value="Genomic_DNA"/>
</dbReference>
<accession>X0SZ97</accession>
<dbReference type="InterPro" id="IPR013216">
    <property type="entry name" value="Methyltransf_11"/>
</dbReference>
<dbReference type="Gene3D" id="3.40.50.150">
    <property type="entry name" value="Vaccinia Virus protein VP39"/>
    <property type="match status" value="1"/>
</dbReference>
<dbReference type="AlphaFoldDB" id="X0SZ97"/>
<dbReference type="Pfam" id="PF08241">
    <property type="entry name" value="Methyltransf_11"/>
    <property type="match status" value="1"/>
</dbReference>
<sequence length="184" mass="21445">IRNYRANQIINTFSFFIQPGESMLSVGDGDGYVSMRIKEKTGIEVQGLDILPHQEYRVIGVPLTLYDGNNIPFPDKSFDITAGIFLLHHCEDDTILKEMIRVSKKKIIIVEDVFNNSLERLGLRIFDCVENRTFSSEMPIPHNFRKLKQWEKIFKLRDLELVRSTQFRALPLPVRNQSFCLIKR</sequence>
<dbReference type="SUPFAM" id="SSF53335">
    <property type="entry name" value="S-adenosyl-L-methionine-dependent methyltransferases"/>
    <property type="match status" value="1"/>
</dbReference>
<organism evidence="2">
    <name type="scientific">marine sediment metagenome</name>
    <dbReference type="NCBI Taxonomy" id="412755"/>
    <lineage>
        <taxon>unclassified sequences</taxon>
        <taxon>metagenomes</taxon>
        <taxon>ecological metagenomes</taxon>
    </lineage>
</organism>
<feature type="non-terminal residue" evidence="2">
    <location>
        <position position="1"/>
    </location>
</feature>
<dbReference type="CDD" id="cd02440">
    <property type="entry name" value="AdoMet_MTases"/>
    <property type="match status" value="1"/>
</dbReference>
<dbReference type="InterPro" id="IPR029063">
    <property type="entry name" value="SAM-dependent_MTases_sf"/>
</dbReference>
<protein>
    <recommendedName>
        <fullName evidence="1">Methyltransferase type 11 domain-containing protein</fullName>
    </recommendedName>
</protein>
<name>X0SZ97_9ZZZZ</name>
<comment type="caution">
    <text evidence="2">The sequence shown here is derived from an EMBL/GenBank/DDBJ whole genome shotgun (WGS) entry which is preliminary data.</text>
</comment>
<feature type="domain" description="Methyltransferase type 11" evidence="1">
    <location>
        <begin position="24"/>
        <end position="105"/>
    </location>
</feature>
<gene>
    <name evidence="2" type="ORF">S01H1_16373</name>
</gene>
<proteinExistence type="predicted"/>
<dbReference type="GO" id="GO:0008757">
    <property type="term" value="F:S-adenosylmethionine-dependent methyltransferase activity"/>
    <property type="evidence" value="ECO:0007669"/>
    <property type="project" value="InterPro"/>
</dbReference>
<evidence type="ECO:0000259" key="1">
    <source>
        <dbReference type="Pfam" id="PF08241"/>
    </source>
</evidence>